<dbReference type="InterPro" id="IPR036412">
    <property type="entry name" value="HAD-like_sf"/>
</dbReference>
<dbReference type="KEGG" id="adl:AURDEDRAFT_188657"/>
<dbReference type="GO" id="GO:0046474">
    <property type="term" value="P:glycerophospholipid biosynthetic process"/>
    <property type="evidence" value="ECO:0007669"/>
    <property type="project" value="TreeGrafter"/>
</dbReference>
<keyword evidence="1" id="KW-0378">Hydrolase</keyword>
<reference evidence="2" key="1">
    <citation type="journal article" date="2012" name="Science">
        <title>The Paleozoic origin of enzymatic lignin decomposition reconstructed from 31 fungal genomes.</title>
        <authorList>
            <person name="Floudas D."/>
            <person name="Binder M."/>
            <person name="Riley R."/>
            <person name="Barry K."/>
            <person name="Blanchette R.A."/>
            <person name="Henrissat B."/>
            <person name="Martinez A.T."/>
            <person name="Otillar R."/>
            <person name="Spatafora J.W."/>
            <person name="Yadav J.S."/>
            <person name="Aerts A."/>
            <person name="Benoit I."/>
            <person name="Boyd A."/>
            <person name="Carlson A."/>
            <person name="Copeland A."/>
            <person name="Coutinho P.M."/>
            <person name="de Vries R.P."/>
            <person name="Ferreira P."/>
            <person name="Findley K."/>
            <person name="Foster B."/>
            <person name="Gaskell J."/>
            <person name="Glotzer D."/>
            <person name="Gorecki P."/>
            <person name="Heitman J."/>
            <person name="Hesse C."/>
            <person name="Hori C."/>
            <person name="Igarashi K."/>
            <person name="Jurgens J.A."/>
            <person name="Kallen N."/>
            <person name="Kersten P."/>
            <person name="Kohler A."/>
            <person name="Kuees U."/>
            <person name="Kumar T.K.A."/>
            <person name="Kuo A."/>
            <person name="LaButti K."/>
            <person name="Larrondo L.F."/>
            <person name="Lindquist E."/>
            <person name="Ling A."/>
            <person name="Lombard V."/>
            <person name="Lucas S."/>
            <person name="Lundell T."/>
            <person name="Martin R."/>
            <person name="McLaughlin D.J."/>
            <person name="Morgenstern I."/>
            <person name="Morin E."/>
            <person name="Murat C."/>
            <person name="Nagy L.G."/>
            <person name="Nolan M."/>
            <person name="Ohm R.A."/>
            <person name="Patyshakuliyeva A."/>
            <person name="Rokas A."/>
            <person name="Ruiz-Duenas F.J."/>
            <person name="Sabat G."/>
            <person name="Salamov A."/>
            <person name="Samejima M."/>
            <person name="Schmutz J."/>
            <person name="Slot J.C."/>
            <person name="St John F."/>
            <person name="Stenlid J."/>
            <person name="Sun H."/>
            <person name="Sun S."/>
            <person name="Syed K."/>
            <person name="Tsang A."/>
            <person name="Wiebenga A."/>
            <person name="Young D."/>
            <person name="Pisabarro A."/>
            <person name="Eastwood D.C."/>
            <person name="Martin F."/>
            <person name="Cullen D."/>
            <person name="Grigoriev I.V."/>
            <person name="Hibbett D.S."/>
        </authorList>
    </citation>
    <scope>NUCLEOTIDE SEQUENCE [LARGE SCALE GENOMIC DNA]</scope>
    <source>
        <strain evidence="2">TFB10046</strain>
    </source>
</reference>
<dbReference type="InterPro" id="IPR050324">
    <property type="entry name" value="CDP-alcohol_PTase-I"/>
</dbReference>
<dbReference type="Pfam" id="PF13344">
    <property type="entry name" value="Hydrolase_6"/>
    <property type="match status" value="1"/>
</dbReference>
<dbReference type="NCBIfam" id="TIGR01460">
    <property type="entry name" value="HAD-SF-IIA"/>
    <property type="match status" value="1"/>
</dbReference>
<dbReference type="Proteomes" id="UP000006514">
    <property type="component" value="Unassembled WGS sequence"/>
</dbReference>
<evidence type="ECO:0000313" key="2">
    <source>
        <dbReference type="Proteomes" id="UP000006514"/>
    </source>
</evidence>
<keyword evidence="2" id="KW-1185">Reference proteome</keyword>
<dbReference type="OMA" id="WPFHDLT"/>
<dbReference type="InterPro" id="IPR006357">
    <property type="entry name" value="HAD-SF_hydro_IIA"/>
</dbReference>
<dbReference type="InParanoid" id="J0D8J9"/>
<dbReference type="EMBL" id="JH687884">
    <property type="protein sequence ID" value="EJD35630.1"/>
    <property type="molecule type" value="Genomic_DNA"/>
</dbReference>
<dbReference type="Pfam" id="PF13242">
    <property type="entry name" value="Hydrolase_like"/>
    <property type="match status" value="1"/>
</dbReference>
<dbReference type="FunCoup" id="J0D8J9">
    <property type="interactions" value="22"/>
</dbReference>
<dbReference type="GO" id="GO:0005739">
    <property type="term" value="C:mitochondrion"/>
    <property type="evidence" value="ECO:0007669"/>
    <property type="project" value="TreeGrafter"/>
</dbReference>
<name>J0D8J9_AURST</name>
<evidence type="ECO:0000313" key="1">
    <source>
        <dbReference type="EMBL" id="EJD35630.1"/>
    </source>
</evidence>
<dbReference type="AlphaFoldDB" id="J0D8J9"/>
<organism evidence="1 2">
    <name type="scientific">Auricularia subglabra (strain TFB-10046 / SS5)</name>
    <name type="common">White-rot fungus</name>
    <name type="synonym">Auricularia delicata (strain TFB10046)</name>
    <dbReference type="NCBI Taxonomy" id="717982"/>
    <lineage>
        <taxon>Eukaryota</taxon>
        <taxon>Fungi</taxon>
        <taxon>Dikarya</taxon>
        <taxon>Basidiomycota</taxon>
        <taxon>Agaricomycotina</taxon>
        <taxon>Agaricomycetes</taxon>
        <taxon>Auriculariales</taxon>
        <taxon>Auriculariaceae</taxon>
        <taxon>Auricularia</taxon>
    </lineage>
</organism>
<dbReference type="SUPFAM" id="SSF56784">
    <property type="entry name" value="HAD-like"/>
    <property type="match status" value="1"/>
</dbReference>
<protein>
    <submittedName>
        <fullName evidence="1">HAD hydrolase</fullName>
    </submittedName>
</protein>
<sequence length="348" mass="38860">MLSVPFRLARRSIGSAARRVPLAFAFDIDGVLIRGPEVIPAAQRALRFLDGHNPLRAKIPFIQITNGGGELESVKVQKLSKQLDFPIYEEQFVQSHTVLRKLVAEYSNKPVLVLGGKGDTGRRIAQHYGFKDVYIPLDVLAWQPSVWPLGAEFISPSDLNIARRADFSRTPIEAVFVLHDPRPSWFLEIQVVTDILRSQYLTAAAPPPKLVFCNPDLLWRGQFPKSRLGQGGFREALMGVYRALEGKEYPYKMFGKPTRETYDFAKNLLRAQLGSDLTHTRIYMVGDNPESDIAGANAAGWHSALVRTGVYDPAHGKPAHEPTFEAEDVDEAVLEAFKRECGPEPRTP</sequence>
<dbReference type="PANTHER" id="PTHR14269">
    <property type="entry name" value="CDP-DIACYLGLYCEROL--GLYCEROL-3-PHOSPHATE 3-PHOSPHATIDYLTRANSFERASE-RELATED"/>
    <property type="match status" value="1"/>
</dbReference>
<dbReference type="OrthoDB" id="10251048at2759"/>
<dbReference type="InterPro" id="IPR006353">
    <property type="entry name" value="HAD-SF_hydro_IIA_CECR5"/>
</dbReference>
<dbReference type="Gene3D" id="3.40.50.1000">
    <property type="entry name" value="HAD superfamily/HAD-like"/>
    <property type="match status" value="2"/>
</dbReference>
<dbReference type="InterPro" id="IPR023214">
    <property type="entry name" value="HAD_sf"/>
</dbReference>
<proteinExistence type="predicted"/>
<dbReference type="GO" id="GO:0016787">
    <property type="term" value="F:hydrolase activity"/>
    <property type="evidence" value="ECO:0007669"/>
    <property type="project" value="UniProtKB-KW"/>
</dbReference>
<accession>J0D8J9</accession>
<dbReference type="PANTHER" id="PTHR14269:SF4">
    <property type="entry name" value="CAT EYE SYNDROME CRITICAL REGION PROTEIN 5"/>
    <property type="match status" value="1"/>
</dbReference>
<dbReference type="NCBIfam" id="TIGR01456">
    <property type="entry name" value="CECR5"/>
    <property type="match status" value="1"/>
</dbReference>
<dbReference type="eggNOG" id="KOG1618">
    <property type="taxonomic scope" value="Eukaryota"/>
</dbReference>
<gene>
    <name evidence="1" type="ORF">AURDEDRAFT_188657</name>
</gene>